<feature type="region of interest" description="Disordered" evidence="1">
    <location>
        <begin position="1"/>
        <end position="180"/>
    </location>
</feature>
<protein>
    <submittedName>
        <fullName evidence="3">Serine/arginine repetitive matrix protein 2</fullName>
    </submittedName>
</protein>
<keyword evidence="2" id="KW-1185">Reference proteome</keyword>
<accession>A0A1I8FXX7</accession>
<organism evidence="2 3">
    <name type="scientific">Macrostomum lignano</name>
    <dbReference type="NCBI Taxonomy" id="282301"/>
    <lineage>
        <taxon>Eukaryota</taxon>
        <taxon>Metazoa</taxon>
        <taxon>Spiralia</taxon>
        <taxon>Lophotrochozoa</taxon>
        <taxon>Platyhelminthes</taxon>
        <taxon>Rhabditophora</taxon>
        <taxon>Macrostomorpha</taxon>
        <taxon>Macrostomida</taxon>
        <taxon>Macrostomidae</taxon>
        <taxon>Macrostomum</taxon>
    </lineage>
</organism>
<dbReference type="Proteomes" id="UP000095280">
    <property type="component" value="Unplaced"/>
</dbReference>
<name>A0A1I8FXX7_9PLAT</name>
<feature type="compositionally biased region" description="Low complexity" evidence="1">
    <location>
        <begin position="147"/>
        <end position="165"/>
    </location>
</feature>
<dbReference type="AlphaFoldDB" id="A0A1I8FXX7"/>
<proteinExistence type="predicted"/>
<sequence>QRLPPAGSASRRSRHGVEKRRQWRRKRRQSRRRRRRWSRVPARPAPGPAAEPTGLVRRLLRHQKPGPVSSIRSSGSYVGPVGASRPAGQDAPTADGLHQSAAAGTRAAVQAQQIPVQTEAVRGGHQPDAHRDAGEDLVPEQAHEVEAVSAGSSRAAAAAATVAPAGRLLPGVPVQRGRRH</sequence>
<reference evidence="3" key="1">
    <citation type="submission" date="2016-11" db="UniProtKB">
        <authorList>
            <consortium name="WormBaseParasite"/>
        </authorList>
    </citation>
    <scope>IDENTIFICATION</scope>
</reference>
<feature type="compositionally biased region" description="Basic residues" evidence="1">
    <location>
        <begin position="21"/>
        <end position="38"/>
    </location>
</feature>
<evidence type="ECO:0000313" key="3">
    <source>
        <dbReference type="WBParaSite" id="maker-uti_cns_0000322-snap-gene-2.15-mRNA-1"/>
    </source>
</evidence>
<evidence type="ECO:0000313" key="2">
    <source>
        <dbReference type="Proteomes" id="UP000095280"/>
    </source>
</evidence>
<feature type="compositionally biased region" description="Basic and acidic residues" evidence="1">
    <location>
        <begin position="125"/>
        <end position="134"/>
    </location>
</feature>
<dbReference type="WBParaSite" id="maker-uti_cns_0000322-snap-gene-2.15-mRNA-1">
    <property type="protein sequence ID" value="maker-uti_cns_0000322-snap-gene-2.15-mRNA-1"/>
    <property type="gene ID" value="maker-uti_cns_0000322-snap-gene-2.15"/>
</dbReference>
<feature type="compositionally biased region" description="Low complexity" evidence="1">
    <location>
        <begin position="99"/>
        <end position="113"/>
    </location>
</feature>
<evidence type="ECO:0000256" key="1">
    <source>
        <dbReference type="SAM" id="MobiDB-lite"/>
    </source>
</evidence>